<reference evidence="3" key="1">
    <citation type="submission" date="2023-04" db="EMBL/GenBank/DDBJ databases">
        <title>Black Yeasts Isolated from many extreme environments.</title>
        <authorList>
            <person name="Coleine C."/>
            <person name="Stajich J.E."/>
            <person name="Selbmann L."/>
        </authorList>
    </citation>
    <scope>NUCLEOTIDE SEQUENCE</scope>
    <source>
        <strain evidence="3">CCFEE 5312</strain>
    </source>
</reference>
<name>A0AAJ0DCB2_9PEZI</name>
<sequence>MADLDSMNTISERARENVDGEDHWAPLVNAMSNPWSPANADGKVILGIAENNLMHTELQDHIKDHFEVDPAFHFTYGHGPQGSPRLRKAISGFFNSRFMPLQPTSAGEFIITAGVTAMIDHVTWSICNEGEGLLLPQPLYTGFTNDIPTRSRGKLVPVSFAREDDSIVLDDVFDATANTRCLERAYQESQRRAVRIKGVMITNPHNPLGKCYSEQAILAIMQFCAKHNLHYLSDEIYATSVFKNDSYPDATPFKSVLSIAIEGVIDPNLVHVLYGAAKDFCANGLRLVQDMWARLLEDTPFLDRFIAENQKRLAKHYAILTSFLNDNGILYFRGGNAAVFLWVDLRAWLLADFNVGAAALRATAANAAEYEAKEVQLSERWLSKGVMIAKGSRSMSEELGWFRIVFTVEEKALQTGLERFLSVLREWEVEEQHSVE</sequence>
<keyword evidence="4" id="KW-1185">Reference proteome</keyword>
<organism evidence="3 4">
    <name type="scientific">Extremus antarcticus</name>
    <dbReference type="NCBI Taxonomy" id="702011"/>
    <lineage>
        <taxon>Eukaryota</taxon>
        <taxon>Fungi</taxon>
        <taxon>Dikarya</taxon>
        <taxon>Ascomycota</taxon>
        <taxon>Pezizomycotina</taxon>
        <taxon>Dothideomycetes</taxon>
        <taxon>Dothideomycetidae</taxon>
        <taxon>Mycosphaerellales</taxon>
        <taxon>Extremaceae</taxon>
        <taxon>Extremus</taxon>
    </lineage>
</organism>
<keyword evidence="1" id="KW-0663">Pyridoxal phosphate</keyword>
<dbReference type="CDD" id="cd00609">
    <property type="entry name" value="AAT_like"/>
    <property type="match status" value="1"/>
</dbReference>
<proteinExistence type="predicted"/>
<dbReference type="InterPro" id="IPR004839">
    <property type="entry name" value="Aminotransferase_I/II_large"/>
</dbReference>
<evidence type="ECO:0000256" key="1">
    <source>
        <dbReference type="ARBA" id="ARBA00022898"/>
    </source>
</evidence>
<protein>
    <recommendedName>
        <fullName evidence="2">Aminotransferase class I/classII large domain-containing protein</fullName>
    </recommendedName>
</protein>
<dbReference type="Gene3D" id="3.90.1150.10">
    <property type="entry name" value="Aspartate Aminotransferase, domain 1"/>
    <property type="match status" value="1"/>
</dbReference>
<gene>
    <name evidence="3" type="ORF">LTR09_011221</name>
</gene>
<dbReference type="PANTHER" id="PTHR43795">
    <property type="entry name" value="BIFUNCTIONAL ASPARTATE AMINOTRANSFERASE AND GLUTAMATE/ASPARTATE-PREPHENATE AMINOTRANSFERASE-RELATED"/>
    <property type="match status" value="1"/>
</dbReference>
<dbReference type="AlphaFoldDB" id="A0AAJ0DCB2"/>
<dbReference type="GO" id="GO:0006520">
    <property type="term" value="P:amino acid metabolic process"/>
    <property type="evidence" value="ECO:0007669"/>
    <property type="project" value="TreeGrafter"/>
</dbReference>
<dbReference type="PRINTS" id="PR00753">
    <property type="entry name" value="ACCSYNTHASE"/>
</dbReference>
<dbReference type="Pfam" id="PF00155">
    <property type="entry name" value="Aminotran_1_2"/>
    <property type="match status" value="2"/>
</dbReference>
<dbReference type="EMBL" id="JAWDJX010000063">
    <property type="protein sequence ID" value="KAK3047349.1"/>
    <property type="molecule type" value="Genomic_DNA"/>
</dbReference>
<dbReference type="Gene3D" id="3.40.640.10">
    <property type="entry name" value="Type I PLP-dependent aspartate aminotransferase-like (Major domain)"/>
    <property type="match status" value="1"/>
</dbReference>
<dbReference type="SUPFAM" id="SSF53383">
    <property type="entry name" value="PLP-dependent transferases"/>
    <property type="match status" value="1"/>
</dbReference>
<dbReference type="InterPro" id="IPR015422">
    <property type="entry name" value="PyrdxlP-dep_Trfase_small"/>
</dbReference>
<dbReference type="InterPro" id="IPR050478">
    <property type="entry name" value="Ethylene_sulfur-biosynth"/>
</dbReference>
<dbReference type="GO" id="GO:0030170">
    <property type="term" value="F:pyridoxal phosphate binding"/>
    <property type="evidence" value="ECO:0007669"/>
    <property type="project" value="InterPro"/>
</dbReference>
<comment type="caution">
    <text evidence="3">The sequence shown here is derived from an EMBL/GenBank/DDBJ whole genome shotgun (WGS) entry which is preliminary data.</text>
</comment>
<dbReference type="Proteomes" id="UP001271007">
    <property type="component" value="Unassembled WGS sequence"/>
</dbReference>
<dbReference type="PANTHER" id="PTHR43795:SF39">
    <property type="entry name" value="AMINOTRANSFERASE CLASS I_CLASSII DOMAIN-CONTAINING PROTEIN"/>
    <property type="match status" value="1"/>
</dbReference>
<evidence type="ECO:0000259" key="2">
    <source>
        <dbReference type="Pfam" id="PF00155"/>
    </source>
</evidence>
<dbReference type="GO" id="GO:0008483">
    <property type="term" value="F:transaminase activity"/>
    <property type="evidence" value="ECO:0007669"/>
    <property type="project" value="TreeGrafter"/>
</dbReference>
<evidence type="ECO:0000313" key="3">
    <source>
        <dbReference type="EMBL" id="KAK3047349.1"/>
    </source>
</evidence>
<accession>A0AAJ0DCB2</accession>
<feature type="domain" description="Aminotransferase class I/classII large" evidence="2">
    <location>
        <begin position="79"/>
        <end position="287"/>
    </location>
</feature>
<dbReference type="InterPro" id="IPR015424">
    <property type="entry name" value="PyrdxlP-dep_Trfase"/>
</dbReference>
<dbReference type="InterPro" id="IPR015421">
    <property type="entry name" value="PyrdxlP-dep_Trfase_major"/>
</dbReference>
<feature type="domain" description="Aminotransferase class I/classII large" evidence="2">
    <location>
        <begin position="288"/>
        <end position="420"/>
    </location>
</feature>
<evidence type="ECO:0000313" key="4">
    <source>
        <dbReference type="Proteomes" id="UP001271007"/>
    </source>
</evidence>